<dbReference type="Proteomes" id="UP001180020">
    <property type="component" value="Unassembled WGS sequence"/>
</dbReference>
<evidence type="ECO:0000313" key="1">
    <source>
        <dbReference type="EMBL" id="KAK1310140.1"/>
    </source>
</evidence>
<accession>A0AAV9EBF0</accession>
<sequence length="93" mass="10406">MEKVCFLKRTSPPSDLIWTVGIHDGGKWVNSIIYVQRAGVMKCGFQSSKRVESRCSCGVARRLWDHREAAMLRGEWQGLANGVGWLGLGRGEK</sequence>
<protein>
    <submittedName>
        <fullName evidence="1">Uncharacterized protein</fullName>
    </submittedName>
</protein>
<dbReference type="AlphaFoldDB" id="A0AAV9EBF0"/>
<dbReference type="EMBL" id="JAUJYO010000008">
    <property type="protein sequence ID" value="KAK1310140.1"/>
    <property type="molecule type" value="Genomic_DNA"/>
</dbReference>
<organism evidence="1 2">
    <name type="scientific">Acorus calamus</name>
    <name type="common">Sweet flag</name>
    <dbReference type="NCBI Taxonomy" id="4465"/>
    <lineage>
        <taxon>Eukaryota</taxon>
        <taxon>Viridiplantae</taxon>
        <taxon>Streptophyta</taxon>
        <taxon>Embryophyta</taxon>
        <taxon>Tracheophyta</taxon>
        <taxon>Spermatophyta</taxon>
        <taxon>Magnoliopsida</taxon>
        <taxon>Liliopsida</taxon>
        <taxon>Acoraceae</taxon>
        <taxon>Acorus</taxon>
    </lineage>
</organism>
<comment type="caution">
    <text evidence="1">The sequence shown here is derived from an EMBL/GenBank/DDBJ whole genome shotgun (WGS) entry which is preliminary data.</text>
</comment>
<name>A0AAV9EBF0_ACOCL</name>
<gene>
    <name evidence="1" type="ORF">QJS10_CPA08g00079</name>
</gene>
<keyword evidence="2" id="KW-1185">Reference proteome</keyword>
<reference evidence="1" key="1">
    <citation type="journal article" date="2023" name="Nat. Commun.">
        <title>Diploid and tetraploid genomes of Acorus and the evolution of monocots.</title>
        <authorList>
            <person name="Ma L."/>
            <person name="Liu K.W."/>
            <person name="Li Z."/>
            <person name="Hsiao Y.Y."/>
            <person name="Qi Y."/>
            <person name="Fu T."/>
            <person name="Tang G.D."/>
            <person name="Zhang D."/>
            <person name="Sun W.H."/>
            <person name="Liu D.K."/>
            <person name="Li Y."/>
            <person name="Chen G.Z."/>
            <person name="Liu X.D."/>
            <person name="Liao X.Y."/>
            <person name="Jiang Y.T."/>
            <person name="Yu X."/>
            <person name="Hao Y."/>
            <person name="Huang J."/>
            <person name="Zhao X.W."/>
            <person name="Ke S."/>
            <person name="Chen Y.Y."/>
            <person name="Wu W.L."/>
            <person name="Hsu J.L."/>
            <person name="Lin Y.F."/>
            <person name="Huang M.D."/>
            <person name="Li C.Y."/>
            <person name="Huang L."/>
            <person name="Wang Z.W."/>
            <person name="Zhao X."/>
            <person name="Zhong W.Y."/>
            <person name="Peng D.H."/>
            <person name="Ahmad S."/>
            <person name="Lan S."/>
            <person name="Zhang J.S."/>
            <person name="Tsai W.C."/>
            <person name="Van de Peer Y."/>
            <person name="Liu Z.J."/>
        </authorList>
    </citation>
    <scope>NUCLEOTIDE SEQUENCE</scope>
    <source>
        <strain evidence="1">CP</strain>
    </source>
</reference>
<proteinExistence type="predicted"/>
<reference evidence="1" key="2">
    <citation type="submission" date="2023-06" db="EMBL/GenBank/DDBJ databases">
        <authorList>
            <person name="Ma L."/>
            <person name="Liu K.-W."/>
            <person name="Li Z."/>
            <person name="Hsiao Y.-Y."/>
            <person name="Qi Y."/>
            <person name="Fu T."/>
            <person name="Tang G."/>
            <person name="Zhang D."/>
            <person name="Sun W.-H."/>
            <person name="Liu D.-K."/>
            <person name="Li Y."/>
            <person name="Chen G.-Z."/>
            <person name="Liu X.-D."/>
            <person name="Liao X.-Y."/>
            <person name="Jiang Y.-T."/>
            <person name="Yu X."/>
            <person name="Hao Y."/>
            <person name="Huang J."/>
            <person name="Zhao X.-W."/>
            <person name="Ke S."/>
            <person name="Chen Y.-Y."/>
            <person name="Wu W.-L."/>
            <person name="Hsu J.-L."/>
            <person name="Lin Y.-F."/>
            <person name="Huang M.-D."/>
            <person name="Li C.-Y."/>
            <person name="Huang L."/>
            <person name="Wang Z.-W."/>
            <person name="Zhao X."/>
            <person name="Zhong W.-Y."/>
            <person name="Peng D.-H."/>
            <person name="Ahmad S."/>
            <person name="Lan S."/>
            <person name="Zhang J.-S."/>
            <person name="Tsai W.-C."/>
            <person name="Van De Peer Y."/>
            <person name="Liu Z.-J."/>
        </authorList>
    </citation>
    <scope>NUCLEOTIDE SEQUENCE</scope>
    <source>
        <strain evidence="1">CP</strain>
        <tissue evidence="1">Leaves</tissue>
    </source>
</reference>
<evidence type="ECO:0000313" key="2">
    <source>
        <dbReference type="Proteomes" id="UP001180020"/>
    </source>
</evidence>